<dbReference type="InterPro" id="IPR031818">
    <property type="entry name" value="Hri1"/>
</dbReference>
<feature type="compositionally biased region" description="Polar residues" evidence="1">
    <location>
        <begin position="8"/>
        <end position="24"/>
    </location>
</feature>
<dbReference type="OMA" id="TVERWEW"/>
<dbReference type="Proteomes" id="UP000663193">
    <property type="component" value="Chromosome 2"/>
</dbReference>
<evidence type="ECO:0008006" key="4">
    <source>
        <dbReference type="Google" id="ProtNLM"/>
    </source>
</evidence>
<proteinExistence type="predicted"/>
<keyword evidence="3" id="KW-1185">Reference proteome</keyword>
<dbReference type="CDD" id="cd11693">
    <property type="entry name" value="HRI1_C_like"/>
    <property type="match status" value="1"/>
</dbReference>
<evidence type="ECO:0000256" key="1">
    <source>
        <dbReference type="SAM" id="MobiDB-lite"/>
    </source>
</evidence>
<reference evidence="3" key="1">
    <citation type="journal article" date="2021" name="BMC Genomics">
        <title>Chromosome-level genome assembly and manually-curated proteome of model necrotroph Parastagonospora nodorum Sn15 reveals a genome-wide trove of candidate effector homologs, and redundancy of virulence-related functions within an accessory chromosome.</title>
        <authorList>
            <person name="Bertazzoni S."/>
            <person name="Jones D.A.B."/>
            <person name="Phan H.T."/>
            <person name="Tan K.-C."/>
            <person name="Hane J.K."/>
        </authorList>
    </citation>
    <scope>NUCLEOTIDE SEQUENCE [LARGE SCALE GENOMIC DNA]</scope>
    <source>
        <strain evidence="3">SN15 / ATCC MYA-4574 / FGSC 10173)</strain>
    </source>
</reference>
<evidence type="ECO:0000313" key="2">
    <source>
        <dbReference type="EMBL" id="QRC92765.1"/>
    </source>
</evidence>
<dbReference type="RefSeq" id="XP_001798502.1">
    <property type="nucleotide sequence ID" value="XM_001798450.1"/>
</dbReference>
<evidence type="ECO:0000313" key="3">
    <source>
        <dbReference type="Proteomes" id="UP000663193"/>
    </source>
</evidence>
<dbReference type="Pfam" id="PF16815">
    <property type="entry name" value="HRI1"/>
    <property type="match status" value="1"/>
</dbReference>
<dbReference type="VEuPathDB" id="FungiDB:JI435_081790"/>
<accession>A0A7U2EXB8</accession>
<dbReference type="Gene3D" id="2.40.128.320">
    <property type="entry name" value="Protein HRI1, N-terminal domain"/>
    <property type="match status" value="1"/>
</dbReference>
<name>A0A7U2EXB8_PHANO</name>
<dbReference type="AlphaFoldDB" id="A0A7U2EXB8"/>
<dbReference type="OrthoDB" id="4045395at2759"/>
<feature type="region of interest" description="Disordered" evidence="1">
    <location>
        <begin position="1"/>
        <end position="24"/>
    </location>
</feature>
<dbReference type="KEGG" id="pno:SNOG_08179"/>
<dbReference type="InterPro" id="IPR043047">
    <property type="entry name" value="Hri1_N_sf"/>
</dbReference>
<sequence length="309" mass="33987">MEPKDTSTAEPATPTNTNISPITLKNNNEADVLYTPPSSTTSMSSAPTTSTGLIGAANISIRTYIYFLPYPLPPNTPVPYTTNLLTNNPLKLPTTLFEPTSTLVLTSPANTFVDLRFLKPLTPSPAVDELEWGFAGHSSSRPTALPGVSHSTWTHFVDSRYPADSKGIPVDEGDMYALNDNLTLEHGHAFHPHLKAVKSHEEMWEDEDVLSTDAGGTKKCVVLGLQNDKKGIRGAIVRLGQYVQGIVVMGNEVTAEQWEWTEKESWKRTKRVGRQMLPCAVLTEAMGMGVGGVVRFGEFEWSVQEVWEW</sequence>
<organism evidence="2 3">
    <name type="scientific">Phaeosphaeria nodorum (strain SN15 / ATCC MYA-4574 / FGSC 10173)</name>
    <name type="common">Glume blotch fungus</name>
    <name type="synonym">Parastagonospora nodorum</name>
    <dbReference type="NCBI Taxonomy" id="321614"/>
    <lineage>
        <taxon>Eukaryota</taxon>
        <taxon>Fungi</taxon>
        <taxon>Dikarya</taxon>
        <taxon>Ascomycota</taxon>
        <taxon>Pezizomycotina</taxon>
        <taxon>Dothideomycetes</taxon>
        <taxon>Pleosporomycetidae</taxon>
        <taxon>Pleosporales</taxon>
        <taxon>Pleosporineae</taxon>
        <taxon>Phaeosphaeriaceae</taxon>
        <taxon>Parastagonospora</taxon>
    </lineage>
</organism>
<dbReference type="EMBL" id="CP069024">
    <property type="protein sequence ID" value="QRC92765.1"/>
    <property type="molecule type" value="Genomic_DNA"/>
</dbReference>
<protein>
    <recommendedName>
        <fullName evidence="4">Protein HRI1</fullName>
    </recommendedName>
</protein>
<gene>
    <name evidence="2" type="ORF">JI435_081790</name>
</gene>